<sequence length="470" mass="52533">MATETDALLGNAHYSPRSVEETGDETISNETGLDSAETELYSLQSKPRTTTTGTQSLMHLLKGNIGTGILAMPAALSYSGIWVGFVLIPILGLVATHCMHLLINAARKLKDPDGENLGYSRVVEEAFRQGPVKFQRFARAIKLIVDTFLCITQFGFCIVYILFISRTLEIVVKAYHPDISINIRVYEILVTLVLIPYTFIGGLRNLSYFSTIANVSTMAGLIGVLVYSTYDLPDVSDYPAFESWSTLPLFFGLAIYAFEGIGLVMPIENKMKYKHRFNAWNGVLNTGMFIVTALYTAVGFFGFLKVGKKVKGSITLNLPSNQWQYNCIQILIALAIFLSYGLQFLVPINIIWPYFRKKLEKRNYSRLKLRWCRYLFKTIVVLSTFVAAAVLPQLNLLISLIGAFSSSSIALIFPPIVDCIVNWPNDLGYFRWKLIKNILIIAFGLFGFAVGTATTLEEIVKAFQSGHIYD</sequence>
<feature type="transmembrane region" description="Helical" evidence="6">
    <location>
        <begin position="374"/>
        <end position="391"/>
    </location>
</feature>
<evidence type="ECO:0000256" key="3">
    <source>
        <dbReference type="ARBA" id="ARBA00022989"/>
    </source>
</evidence>
<evidence type="ECO:0000313" key="8">
    <source>
        <dbReference type="EMBL" id="CAD5120431.1"/>
    </source>
</evidence>
<name>A0A7I8VVR9_9ANNE</name>
<dbReference type="OrthoDB" id="1684102at2759"/>
<dbReference type="Proteomes" id="UP000549394">
    <property type="component" value="Unassembled WGS sequence"/>
</dbReference>
<dbReference type="PANTHER" id="PTHR22950">
    <property type="entry name" value="AMINO ACID TRANSPORTER"/>
    <property type="match status" value="1"/>
</dbReference>
<feature type="transmembrane region" description="Helical" evidence="6">
    <location>
        <begin position="183"/>
        <end position="200"/>
    </location>
</feature>
<dbReference type="InterPro" id="IPR013057">
    <property type="entry name" value="AA_transpt_TM"/>
</dbReference>
<dbReference type="EMBL" id="CAJFCJ010000012">
    <property type="protein sequence ID" value="CAD5120431.1"/>
    <property type="molecule type" value="Genomic_DNA"/>
</dbReference>
<evidence type="ECO:0000256" key="5">
    <source>
        <dbReference type="SAM" id="MobiDB-lite"/>
    </source>
</evidence>
<keyword evidence="9" id="KW-1185">Reference proteome</keyword>
<dbReference type="GO" id="GO:0015179">
    <property type="term" value="F:L-amino acid transmembrane transporter activity"/>
    <property type="evidence" value="ECO:0007669"/>
    <property type="project" value="TreeGrafter"/>
</dbReference>
<feature type="transmembrane region" description="Helical" evidence="6">
    <location>
        <begin position="279"/>
        <end position="303"/>
    </location>
</feature>
<proteinExistence type="predicted"/>
<protein>
    <submittedName>
        <fullName evidence="8">DgyrCDS9000</fullName>
    </submittedName>
</protein>
<evidence type="ECO:0000256" key="2">
    <source>
        <dbReference type="ARBA" id="ARBA00022692"/>
    </source>
</evidence>
<evidence type="ECO:0000259" key="7">
    <source>
        <dbReference type="Pfam" id="PF01490"/>
    </source>
</evidence>
<evidence type="ECO:0000256" key="1">
    <source>
        <dbReference type="ARBA" id="ARBA00004141"/>
    </source>
</evidence>
<feature type="transmembrane region" description="Helical" evidence="6">
    <location>
        <begin position="143"/>
        <end position="163"/>
    </location>
</feature>
<feature type="transmembrane region" description="Helical" evidence="6">
    <location>
        <begin position="323"/>
        <end position="354"/>
    </location>
</feature>
<dbReference type="Pfam" id="PF01490">
    <property type="entry name" value="Aa_trans"/>
    <property type="match status" value="1"/>
</dbReference>
<organism evidence="8 9">
    <name type="scientific">Dimorphilus gyrociliatus</name>
    <dbReference type="NCBI Taxonomy" id="2664684"/>
    <lineage>
        <taxon>Eukaryota</taxon>
        <taxon>Metazoa</taxon>
        <taxon>Spiralia</taxon>
        <taxon>Lophotrochozoa</taxon>
        <taxon>Annelida</taxon>
        <taxon>Polychaeta</taxon>
        <taxon>Polychaeta incertae sedis</taxon>
        <taxon>Dinophilidae</taxon>
        <taxon>Dimorphilus</taxon>
    </lineage>
</organism>
<accession>A0A7I8VVR9</accession>
<evidence type="ECO:0000313" key="9">
    <source>
        <dbReference type="Proteomes" id="UP000549394"/>
    </source>
</evidence>
<evidence type="ECO:0000256" key="4">
    <source>
        <dbReference type="ARBA" id="ARBA00023136"/>
    </source>
</evidence>
<reference evidence="8 9" key="1">
    <citation type="submission" date="2020-08" db="EMBL/GenBank/DDBJ databases">
        <authorList>
            <person name="Hejnol A."/>
        </authorList>
    </citation>
    <scope>NUCLEOTIDE SEQUENCE [LARGE SCALE GENOMIC DNA]</scope>
</reference>
<gene>
    <name evidence="8" type="ORF">DGYR_LOCUS8533</name>
</gene>
<feature type="transmembrane region" description="Helical" evidence="6">
    <location>
        <begin position="438"/>
        <end position="456"/>
    </location>
</feature>
<feature type="transmembrane region" description="Helical" evidence="6">
    <location>
        <begin position="207"/>
        <end position="227"/>
    </location>
</feature>
<comment type="caution">
    <text evidence="8">The sequence shown here is derived from an EMBL/GenBank/DDBJ whole genome shotgun (WGS) entry which is preliminary data.</text>
</comment>
<feature type="region of interest" description="Disordered" evidence="5">
    <location>
        <begin position="1"/>
        <end position="31"/>
    </location>
</feature>
<evidence type="ECO:0000256" key="6">
    <source>
        <dbReference type="SAM" id="Phobius"/>
    </source>
</evidence>
<feature type="transmembrane region" description="Helical" evidence="6">
    <location>
        <begin position="247"/>
        <end position="267"/>
    </location>
</feature>
<keyword evidence="2 6" id="KW-0812">Transmembrane</keyword>
<feature type="transmembrane region" description="Helical" evidence="6">
    <location>
        <begin position="397"/>
        <end position="417"/>
    </location>
</feature>
<keyword evidence="4 6" id="KW-0472">Membrane</keyword>
<comment type="subcellular location">
    <subcellularLocation>
        <location evidence="1">Membrane</location>
        <topology evidence="1">Multi-pass membrane protein</topology>
    </subcellularLocation>
</comment>
<dbReference type="GO" id="GO:0005774">
    <property type="term" value="C:vacuolar membrane"/>
    <property type="evidence" value="ECO:0007669"/>
    <property type="project" value="TreeGrafter"/>
</dbReference>
<feature type="transmembrane region" description="Helical" evidence="6">
    <location>
        <begin position="81"/>
        <end position="103"/>
    </location>
</feature>
<dbReference type="PANTHER" id="PTHR22950:SF349">
    <property type="entry name" value="AMINO ACID TRANSPORTER TRANSMEMBRANE DOMAIN-CONTAINING PROTEIN"/>
    <property type="match status" value="1"/>
</dbReference>
<keyword evidence="3 6" id="KW-1133">Transmembrane helix</keyword>
<feature type="domain" description="Amino acid transporter transmembrane" evidence="7">
    <location>
        <begin position="50"/>
        <end position="455"/>
    </location>
</feature>
<dbReference type="AlphaFoldDB" id="A0A7I8VVR9"/>